<protein>
    <submittedName>
        <fullName evidence="1">Uncharacterized protein</fullName>
    </submittedName>
</protein>
<name>A0A1Q9CRH7_SYMMI</name>
<dbReference type="AlphaFoldDB" id="A0A1Q9CRH7"/>
<keyword evidence="2" id="KW-1185">Reference proteome</keyword>
<comment type="caution">
    <text evidence="1">The sequence shown here is derived from an EMBL/GenBank/DDBJ whole genome shotgun (WGS) entry which is preliminary data.</text>
</comment>
<accession>A0A1Q9CRH7</accession>
<reference evidence="1 2" key="1">
    <citation type="submission" date="2016-02" db="EMBL/GenBank/DDBJ databases">
        <title>Genome analysis of coral dinoflagellate symbionts highlights evolutionary adaptations to a symbiotic lifestyle.</title>
        <authorList>
            <person name="Aranda M."/>
            <person name="Li Y."/>
            <person name="Liew Y.J."/>
            <person name="Baumgarten S."/>
            <person name="Simakov O."/>
            <person name="Wilson M."/>
            <person name="Piel J."/>
            <person name="Ashoor H."/>
            <person name="Bougouffa S."/>
            <person name="Bajic V.B."/>
            <person name="Ryu T."/>
            <person name="Ravasi T."/>
            <person name="Bayer T."/>
            <person name="Micklem G."/>
            <person name="Kim H."/>
            <person name="Bhak J."/>
            <person name="Lajeunesse T.C."/>
            <person name="Voolstra C.R."/>
        </authorList>
    </citation>
    <scope>NUCLEOTIDE SEQUENCE [LARGE SCALE GENOMIC DNA]</scope>
    <source>
        <strain evidence="1 2">CCMP2467</strain>
    </source>
</reference>
<organism evidence="1 2">
    <name type="scientific">Symbiodinium microadriaticum</name>
    <name type="common">Dinoflagellate</name>
    <name type="synonym">Zooxanthella microadriatica</name>
    <dbReference type="NCBI Taxonomy" id="2951"/>
    <lineage>
        <taxon>Eukaryota</taxon>
        <taxon>Sar</taxon>
        <taxon>Alveolata</taxon>
        <taxon>Dinophyceae</taxon>
        <taxon>Suessiales</taxon>
        <taxon>Symbiodiniaceae</taxon>
        <taxon>Symbiodinium</taxon>
    </lineage>
</organism>
<evidence type="ECO:0000313" key="1">
    <source>
        <dbReference type="EMBL" id="OLP85505.1"/>
    </source>
</evidence>
<dbReference type="EMBL" id="LSRX01000973">
    <property type="protein sequence ID" value="OLP85505.1"/>
    <property type="molecule type" value="Genomic_DNA"/>
</dbReference>
<proteinExistence type="predicted"/>
<dbReference type="Proteomes" id="UP000186817">
    <property type="component" value="Unassembled WGS sequence"/>
</dbReference>
<evidence type="ECO:0000313" key="2">
    <source>
        <dbReference type="Proteomes" id="UP000186817"/>
    </source>
</evidence>
<dbReference type="OrthoDB" id="407008at2759"/>
<sequence>MQESLQQVLVDALWLVGFAATEVLFYRIKLCLCLASEAPSGREARETQSTLLLLLLHRIPQAKIHMLMDINDKAVEEMHRKLCLLRQEYVESKQKSIIFGNGAIWADVEADEATFDRRDISNDSQWKHLVKTQDSTMLLGYTVLFFVCVT</sequence>
<gene>
    <name evidence="1" type="ORF">AK812_SmicGene33479</name>
</gene>